<evidence type="ECO:0000256" key="9">
    <source>
        <dbReference type="ARBA" id="ARBA00023180"/>
    </source>
</evidence>
<feature type="transmembrane region" description="Helical" evidence="11">
    <location>
        <begin position="164"/>
        <end position="184"/>
    </location>
</feature>
<protein>
    <submittedName>
        <fullName evidence="14">Uncharacterized protein</fullName>
    </submittedName>
</protein>
<feature type="transmembrane region" description="Helical" evidence="11">
    <location>
        <begin position="221"/>
        <end position="239"/>
    </location>
</feature>
<feature type="domain" description="G-protein coupled receptors family 2 profile 2" evidence="13">
    <location>
        <begin position="129"/>
        <end position="379"/>
    </location>
</feature>
<evidence type="ECO:0000256" key="8">
    <source>
        <dbReference type="ARBA" id="ARBA00023170"/>
    </source>
</evidence>
<keyword evidence="6" id="KW-0297">G-protein coupled receptor</keyword>
<keyword evidence="7 11" id="KW-0472">Membrane</keyword>
<comment type="similarity">
    <text evidence="2">Belongs to the G-protein coupled receptor 2 family.</text>
</comment>
<evidence type="ECO:0000259" key="13">
    <source>
        <dbReference type="PROSITE" id="PS50261"/>
    </source>
</evidence>
<feature type="domain" description="G-protein coupled receptors family 2 profile 1" evidence="12">
    <location>
        <begin position="17"/>
        <end position="103"/>
    </location>
</feature>
<feature type="transmembrane region" description="Helical" evidence="11">
    <location>
        <begin position="333"/>
        <end position="350"/>
    </location>
</feature>
<dbReference type="PANTHER" id="PTHR45620">
    <property type="entry name" value="PDF RECEPTOR-LIKE PROTEIN-RELATED"/>
    <property type="match status" value="1"/>
</dbReference>
<dbReference type="InterPro" id="IPR001879">
    <property type="entry name" value="GPCR_2_extracellular_dom"/>
</dbReference>
<dbReference type="GO" id="GO:0007166">
    <property type="term" value="P:cell surface receptor signaling pathway"/>
    <property type="evidence" value="ECO:0007669"/>
    <property type="project" value="InterPro"/>
</dbReference>
<feature type="transmembrane region" description="Helical" evidence="11">
    <location>
        <begin position="251"/>
        <end position="270"/>
    </location>
</feature>
<evidence type="ECO:0000256" key="11">
    <source>
        <dbReference type="SAM" id="Phobius"/>
    </source>
</evidence>
<evidence type="ECO:0000256" key="7">
    <source>
        <dbReference type="ARBA" id="ARBA00023136"/>
    </source>
</evidence>
<keyword evidence="3" id="KW-1003">Cell membrane</keyword>
<evidence type="ECO:0000313" key="14">
    <source>
        <dbReference type="EMBL" id="CAD7454740.1"/>
    </source>
</evidence>
<feature type="transmembrane region" description="Helical" evidence="11">
    <location>
        <begin position="290"/>
        <end position="313"/>
    </location>
</feature>
<evidence type="ECO:0000256" key="1">
    <source>
        <dbReference type="ARBA" id="ARBA00004651"/>
    </source>
</evidence>
<dbReference type="PROSITE" id="PS50227">
    <property type="entry name" value="G_PROTEIN_RECEP_F2_3"/>
    <property type="match status" value="1"/>
</dbReference>
<dbReference type="PROSITE" id="PS50261">
    <property type="entry name" value="G_PROTEIN_RECEP_F2_4"/>
    <property type="match status" value="1"/>
</dbReference>
<evidence type="ECO:0000259" key="12">
    <source>
        <dbReference type="PROSITE" id="PS50227"/>
    </source>
</evidence>
<dbReference type="SUPFAM" id="SSF111418">
    <property type="entry name" value="Hormone receptor domain"/>
    <property type="match status" value="1"/>
</dbReference>
<accession>A0A7R9ID23</accession>
<dbReference type="PANTHER" id="PTHR45620:SF17">
    <property type="entry name" value="PDF RECEPTOR"/>
    <property type="match status" value="1"/>
</dbReference>
<dbReference type="InterPro" id="IPR036445">
    <property type="entry name" value="GPCR_2_extracell_dom_sf"/>
</dbReference>
<dbReference type="Pfam" id="PF00002">
    <property type="entry name" value="7tm_2"/>
    <property type="match status" value="1"/>
</dbReference>
<dbReference type="InterPro" id="IPR017983">
    <property type="entry name" value="GPCR_2_secretin-like_CS"/>
</dbReference>
<dbReference type="EMBL" id="OE000694">
    <property type="protein sequence ID" value="CAD7454740.1"/>
    <property type="molecule type" value="Genomic_DNA"/>
</dbReference>
<feature type="transmembrane region" description="Helical" evidence="11">
    <location>
        <begin position="135"/>
        <end position="152"/>
    </location>
</feature>
<dbReference type="InterPro" id="IPR017981">
    <property type="entry name" value="GPCR_2-like_7TM"/>
</dbReference>
<dbReference type="InterPro" id="IPR050332">
    <property type="entry name" value="GPCR_2"/>
</dbReference>
<sequence>MARDDDDVLNPHMSQYACAKWYAEFYTRPDDVYCTAVWDTVLCWPPTLAGATVSQRCPRNKGIDYTKFAYKTCSWEGVWEGKVTTEHSSPWGWTNYTTCLKPDMLRAIKKLYAKVVQINEDREAVSSIGWTLEKVALSVSLVALVIALVIFQKSRSLRSRMTRLHKNLFSAMLAQVMLRLLIYADRDLNVGDMDQNPSPLRLKNTPILCEASYVLMEYARTAMFVWMLIEALFIHELVIESALKKRLGYRVCLLIGWGSPVLVITAWATATALKHHAERCLRGYTSSPYFWVLEGPRVCATFLLLFNVLRLLLTKYKNYNSEDIDRARRSVRMALLLLPLLVINDLFLLARTSKPKELWQLKLGTYTFRLFRGCQGIFVLEGGKQMVCYYIASRQYERARHDDNQLCETEDQTQAPSEAPSNTINLKETVTRWFKH</sequence>
<evidence type="ECO:0000256" key="10">
    <source>
        <dbReference type="ARBA" id="ARBA00023224"/>
    </source>
</evidence>
<keyword evidence="5 11" id="KW-1133">Transmembrane helix</keyword>
<evidence type="ECO:0000256" key="5">
    <source>
        <dbReference type="ARBA" id="ARBA00022989"/>
    </source>
</evidence>
<keyword evidence="8" id="KW-0675">Receptor</keyword>
<gene>
    <name evidence="14" type="ORF">TTEB3V08_LOCUS2836</name>
</gene>
<dbReference type="GO" id="GO:0008528">
    <property type="term" value="F:G protein-coupled peptide receptor activity"/>
    <property type="evidence" value="ECO:0007669"/>
    <property type="project" value="TreeGrafter"/>
</dbReference>
<keyword evidence="4 11" id="KW-0812">Transmembrane</keyword>
<dbReference type="InterPro" id="IPR000832">
    <property type="entry name" value="GPCR_2_secretin-like"/>
</dbReference>
<dbReference type="PROSITE" id="PS00649">
    <property type="entry name" value="G_PROTEIN_RECEP_F2_1"/>
    <property type="match status" value="1"/>
</dbReference>
<evidence type="ECO:0000256" key="2">
    <source>
        <dbReference type="ARBA" id="ARBA00005314"/>
    </source>
</evidence>
<evidence type="ECO:0000256" key="3">
    <source>
        <dbReference type="ARBA" id="ARBA00022475"/>
    </source>
</evidence>
<keyword evidence="10" id="KW-0807">Transducer</keyword>
<dbReference type="Gene3D" id="4.10.1240.10">
    <property type="entry name" value="GPCR, family 2, extracellular hormone receptor domain"/>
    <property type="match status" value="1"/>
</dbReference>
<dbReference type="PRINTS" id="PR00249">
    <property type="entry name" value="GPCRSECRETIN"/>
</dbReference>
<evidence type="ECO:0000256" key="6">
    <source>
        <dbReference type="ARBA" id="ARBA00023040"/>
    </source>
</evidence>
<dbReference type="SMART" id="SM00008">
    <property type="entry name" value="HormR"/>
    <property type="match status" value="1"/>
</dbReference>
<organism evidence="14">
    <name type="scientific">Timema tahoe</name>
    <dbReference type="NCBI Taxonomy" id="61484"/>
    <lineage>
        <taxon>Eukaryota</taxon>
        <taxon>Metazoa</taxon>
        <taxon>Ecdysozoa</taxon>
        <taxon>Arthropoda</taxon>
        <taxon>Hexapoda</taxon>
        <taxon>Insecta</taxon>
        <taxon>Pterygota</taxon>
        <taxon>Neoptera</taxon>
        <taxon>Polyneoptera</taxon>
        <taxon>Phasmatodea</taxon>
        <taxon>Timematodea</taxon>
        <taxon>Timematoidea</taxon>
        <taxon>Timematidae</taxon>
        <taxon>Timema</taxon>
    </lineage>
</organism>
<name>A0A7R9ID23_9NEOP</name>
<keyword evidence="9" id="KW-0325">Glycoprotein</keyword>
<dbReference type="GO" id="GO:0007188">
    <property type="term" value="P:adenylate cyclase-modulating G protein-coupled receptor signaling pathway"/>
    <property type="evidence" value="ECO:0007669"/>
    <property type="project" value="TreeGrafter"/>
</dbReference>
<proteinExistence type="inferred from homology"/>
<dbReference type="Pfam" id="PF02793">
    <property type="entry name" value="HRM"/>
    <property type="match status" value="1"/>
</dbReference>
<dbReference type="GO" id="GO:0005886">
    <property type="term" value="C:plasma membrane"/>
    <property type="evidence" value="ECO:0007669"/>
    <property type="project" value="UniProtKB-SubCell"/>
</dbReference>
<dbReference type="AlphaFoldDB" id="A0A7R9ID23"/>
<reference evidence="14" key="1">
    <citation type="submission" date="2020-11" db="EMBL/GenBank/DDBJ databases">
        <authorList>
            <person name="Tran Van P."/>
        </authorList>
    </citation>
    <scope>NUCLEOTIDE SEQUENCE</scope>
</reference>
<comment type="subcellular location">
    <subcellularLocation>
        <location evidence="1">Cell membrane</location>
        <topology evidence="1">Multi-pass membrane protein</topology>
    </subcellularLocation>
</comment>
<dbReference type="Gene3D" id="1.20.1070.10">
    <property type="entry name" value="Rhodopsin 7-helix transmembrane proteins"/>
    <property type="match status" value="1"/>
</dbReference>
<evidence type="ECO:0000256" key="4">
    <source>
        <dbReference type="ARBA" id="ARBA00022692"/>
    </source>
</evidence>